<feature type="disulfide bond" evidence="2">
    <location>
        <begin position="87"/>
        <end position="114"/>
    </location>
</feature>
<dbReference type="RefSeq" id="XP_017770959.1">
    <property type="nucleotide sequence ID" value="XM_017915470.1"/>
</dbReference>
<protein>
    <submittedName>
        <fullName evidence="5">Uncharacterized protein LOC108558534</fullName>
    </submittedName>
</protein>
<dbReference type="Proteomes" id="UP000695000">
    <property type="component" value="Unplaced"/>
</dbReference>
<evidence type="ECO:0000256" key="1">
    <source>
        <dbReference type="ARBA" id="ARBA00023157"/>
    </source>
</evidence>
<evidence type="ECO:0000256" key="2">
    <source>
        <dbReference type="PROSITE-ProRule" id="PRU00059"/>
    </source>
</evidence>
<dbReference type="InterPro" id="IPR000859">
    <property type="entry name" value="CUB_dom"/>
</dbReference>
<evidence type="ECO:0000313" key="5">
    <source>
        <dbReference type="RefSeq" id="XP_017770959.1"/>
    </source>
</evidence>
<organism evidence="4 5">
    <name type="scientific">Nicrophorus vespilloides</name>
    <name type="common">Boreal carrion beetle</name>
    <dbReference type="NCBI Taxonomy" id="110193"/>
    <lineage>
        <taxon>Eukaryota</taxon>
        <taxon>Metazoa</taxon>
        <taxon>Ecdysozoa</taxon>
        <taxon>Arthropoda</taxon>
        <taxon>Hexapoda</taxon>
        <taxon>Insecta</taxon>
        <taxon>Pterygota</taxon>
        <taxon>Neoptera</taxon>
        <taxon>Endopterygota</taxon>
        <taxon>Coleoptera</taxon>
        <taxon>Polyphaga</taxon>
        <taxon>Staphyliniformia</taxon>
        <taxon>Silphidae</taxon>
        <taxon>Nicrophorinae</taxon>
        <taxon>Nicrophorus</taxon>
    </lineage>
</organism>
<reference evidence="5" key="1">
    <citation type="submission" date="2025-08" db="UniProtKB">
        <authorList>
            <consortium name="RefSeq"/>
        </authorList>
    </citation>
    <scope>IDENTIFICATION</scope>
    <source>
        <tissue evidence="5">Whole Larva</tissue>
    </source>
</reference>
<sequence>MVIAVGSNPIIQEDFDVWSDNITSSNNNRIPKVLNFFPIPVEEECKANDGRRTGVCMNTYECRMQGGTSHGSCALGFGVCCVFKATCNQDVFNNLTYFVNPHFPDLTHSMSSNCELKVKKIDPEIAQIRLDFIHFNLGQPNRRTGVCEEDTFVMAGGNATALTMCGLNSGQHVFFDVENVNEAISINMVLGKRSVSRLWEVRITQIPFAQRAPIGCLQYHTGPKGRIQTLNFADNGRRLANQDYNICTRQETGMCSIAYEPCDDNSFRIGPNPIDGTSAINLNQMGVVNDPMAAAATMSGGTSAGTQAGSTAADMGDLQDVGSGDGADIDMPSITSNIQSRMMEICTDKIVMPCDSEDLLMPVDSGTGFCSLAHCGSSLCPNGESPCRVESSVTPFTIGVQFGPSARDDSPEDNLGMCLNYEQLPCLV</sequence>
<dbReference type="InterPro" id="IPR058698">
    <property type="entry name" value="CUB_metazoa"/>
</dbReference>
<dbReference type="PROSITE" id="PS01180">
    <property type="entry name" value="CUB"/>
    <property type="match status" value="1"/>
</dbReference>
<dbReference type="Pfam" id="PF26080">
    <property type="entry name" value="CUB_animal"/>
    <property type="match status" value="1"/>
</dbReference>
<accession>A0ABM1M8Q9</accession>
<dbReference type="PANTHER" id="PTHR33236">
    <property type="entry name" value="INTRAFLAGELLAR TRANSPORT PROTEIN 122 FAMILY PROTEIN-RELATED"/>
    <property type="match status" value="1"/>
</dbReference>
<dbReference type="PANTHER" id="PTHR33236:SF4">
    <property type="entry name" value="CUB DOMAIN-CONTAINING PROTEIN"/>
    <property type="match status" value="1"/>
</dbReference>
<evidence type="ECO:0000313" key="4">
    <source>
        <dbReference type="Proteomes" id="UP000695000"/>
    </source>
</evidence>
<evidence type="ECO:0000259" key="3">
    <source>
        <dbReference type="PROSITE" id="PS01180"/>
    </source>
</evidence>
<comment type="caution">
    <text evidence="2">Lacks conserved residue(s) required for the propagation of feature annotation.</text>
</comment>
<feature type="domain" description="CUB" evidence="3">
    <location>
        <begin position="87"/>
        <end position="206"/>
    </location>
</feature>
<name>A0ABM1M8Q9_NICVS</name>
<keyword evidence="4" id="KW-1185">Reference proteome</keyword>
<dbReference type="GeneID" id="108558534"/>
<keyword evidence="1 2" id="KW-1015">Disulfide bond</keyword>
<gene>
    <name evidence="5" type="primary">LOC108558534</name>
</gene>
<proteinExistence type="predicted"/>